<feature type="transmembrane region" description="Helical" evidence="1">
    <location>
        <begin position="178"/>
        <end position="198"/>
    </location>
</feature>
<feature type="transmembrane region" description="Helical" evidence="1">
    <location>
        <begin position="12"/>
        <end position="32"/>
    </location>
</feature>
<evidence type="ECO:0000259" key="2">
    <source>
        <dbReference type="Pfam" id="PF26626"/>
    </source>
</evidence>
<evidence type="ECO:0000313" key="3">
    <source>
        <dbReference type="EMBL" id="RDU67182.1"/>
    </source>
</evidence>
<feature type="domain" description="DUF8201" evidence="2">
    <location>
        <begin position="11"/>
        <end position="469"/>
    </location>
</feature>
<dbReference type="OrthoDB" id="344987at2"/>
<evidence type="ECO:0000313" key="4">
    <source>
        <dbReference type="Proteomes" id="UP000256514"/>
    </source>
</evidence>
<keyword evidence="1" id="KW-0812">Transmembrane</keyword>
<gene>
    <name evidence="3" type="ORF">CQA54_04080</name>
</gene>
<keyword evidence="4" id="KW-1185">Reference proteome</keyword>
<feature type="transmembrane region" description="Helical" evidence="1">
    <location>
        <begin position="439"/>
        <end position="457"/>
    </location>
</feature>
<keyword evidence="1" id="KW-1133">Transmembrane helix</keyword>
<proteinExistence type="predicted"/>
<protein>
    <recommendedName>
        <fullName evidence="2">DUF8201 domain-containing protein</fullName>
    </recommendedName>
</protein>
<organism evidence="3 4">
    <name type="scientific">Helicobacter equorum</name>
    <dbReference type="NCBI Taxonomy" id="361872"/>
    <lineage>
        <taxon>Bacteria</taxon>
        <taxon>Pseudomonadati</taxon>
        <taxon>Campylobacterota</taxon>
        <taxon>Epsilonproteobacteria</taxon>
        <taxon>Campylobacterales</taxon>
        <taxon>Helicobacteraceae</taxon>
        <taxon>Helicobacter</taxon>
    </lineage>
</organism>
<name>A0A3D8IPP3_9HELI</name>
<dbReference type="InterPro" id="IPR058065">
    <property type="entry name" value="LIC_10190-like"/>
</dbReference>
<accession>A0A3D8IPP3</accession>
<feature type="transmembrane region" description="Helical" evidence="1">
    <location>
        <begin position="317"/>
        <end position="334"/>
    </location>
</feature>
<keyword evidence="1" id="KW-0472">Membrane</keyword>
<feature type="transmembrane region" description="Helical" evidence="1">
    <location>
        <begin position="513"/>
        <end position="529"/>
    </location>
</feature>
<comment type="caution">
    <text evidence="3">The sequence shown here is derived from an EMBL/GenBank/DDBJ whole genome shotgun (WGS) entry which is preliminary data.</text>
</comment>
<reference evidence="3 4" key="1">
    <citation type="submission" date="2018-04" db="EMBL/GenBank/DDBJ databases">
        <title>Novel Campyloabacter and Helicobacter Species and Strains.</title>
        <authorList>
            <person name="Mannion A.J."/>
            <person name="Shen Z."/>
            <person name="Fox J.G."/>
        </authorList>
    </citation>
    <scope>NUCLEOTIDE SEQUENCE [LARGE SCALE GENOMIC DNA]</scope>
    <source>
        <strain evidence="3 4">MIT 12-6600</strain>
    </source>
</reference>
<feature type="transmembrane region" description="Helical" evidence="1">
    <location>
        <begin position="463"/>
        <end position="483"/>
    </location>
</feature>
<feature type="transmembrane region" description="Helical" evidence="1">
    <location>
        <begin position="534"/>
        <end position="551"/>
    </location>
</feature>
<feature type="transmembrane region" description="Helical" evidence="1">
    <location>
        <begin position="100"/>
        <end position="119"/>
    </location>
</feature>
<feature type="transmembrane region" description="Helical" evidence="1">
    <location>
        <begin position="272"/>
        <end position="305"/>
    </location>
</feature>
<sequence length="633" mass="72145">MNWLIIDAKILLVLWLWILAVFGFGGLIYRVSGRLFTINPLQGALWLELFVSFIFGVAFLSFVVQVLNFFMPLHASLSLCFLCLGIGFFVWIYRKLLRQWQIILSGFCAFFVVGFLSLYHDSYGDSVNYHIQIVTWIQQSPVIFGLGNVHGRLGFNGIIYNFYALSDVSQIFPNLRSFIGNEIVYFGFFFSLFLTLFTNNVSKISLFILCSGLAFPFILYWGEFRGLYCEGIGAVLGILVFALLLHVLENKSALHNPTQNSHKANSNDIGYILIVSFIIALFASLVKIANTGLLSAVIICALYLYRREIFSKTFMKYIIYLGIFSIIYALPWALKGYMTSGMIAYPAAIGYIPSLEWAVSDTQRASEVCSIMSWARDPGVNCKEVLASYAWLKKWLLMETPYFGWYFKYFVYGYWAALGLSIILLILPKSWYIIKAYKNFLILFIGAICGVIFWFVSGPDPRFGMVYLIPLFGIIHAHNLTLIQALKSKFLRISGCIFFILSFLPLGKLMHNVLIYSLVFVGVARILNWTRSKIFFVILACLLFASAHNLYRKDLMGLFGGNSAFKDTQKIQPIFVQKKLTDLGAEIYVRSDTLKEGFESVSYEPLPTTPYFNPKIQLKTIMGRKAYINTNRE</sequence>
<dbReference type="EMBL" id="NXLT01000003">
    <property type="protein sequence ID" value="RDU67182.1"/>
    <property type="molecule type" value="Genomic_DNA"/>
</dbReference>
<dbReference type="Proteomes" id="UP000256514">
    <property type="component" value="Unassembled WGS sequence"/>
</dbReference>
<dbReference type="Pfam" id="PF26626">
    <property type="entry name" value="DUF8201"/>
    <property type="match status" value="1"/>
</dbReference>
<feature type="transmembrane region" description="Helical" evidence="1">
    <location>
        <begin position="490"/>
        <end position="507"/>
    </location>
</feature>
<feature type="transmembrane region" description="Helical" evidence="1">
    <location>
        <begin position="228"/>
        <end position="248"/>
    </location>
</feature>
<feature type="transmembrane region" description="Helical" evidence="1">
    <location>
        <begin position="204"/>
        <end position="221"/>
    </location>
</feature>
<dbReference type="RefSeq" id="WP_115570915.1">
    <property type="nucleotide sequence ID" value="NZ_NXLT01000003.1"/>
</dbReference>
<feature type="transmembrane region" description="Helical" evidence="1">
    <location>
        <begin position="406"/>
        <end position="427"/>
    </location>
</feature>
<dbReference type="AlphaFoldDB" id="A0A3D8IPP3"/>
<dbReference type="NCBIfam" id="NF047510">
    <property type="entry name" value="LIC_10190_fam"/>
    <property type="match status" value="1"/>
</dbReference>
<feature type="transmembrane region" description="Helical" evidence="1">
    <location>
        <begin position="44"/>
        <end position="67"/>
    </location>
</feature>
<dbReference type="InterPro" id="IPR058514">
    <property type="entry name" value="DUF8201"/>
</dbReference>
<evidence type="ECO:0000256" key="1">
    <source>
        <dbReference type="SAM" id="Phobius"/>
    </source>
</evidence>
<feature type="transmembrane region" description="Helical" evidence="1">
    <location>
        <begin position="73"/>
        <end position="93"/>
    </location>
</feature>